<keyword evidence="7" id="KW-0408">Iron</keyword>
<dbReference type="EC" id="2.8.1.7" evidence="3"/>
<dbReference type="Gene3D" id="3.90.1150.10">
    <property type="entry name" value="Aspartate Aminotransferase, domain 1"/>
    <property type="match status" value="1"/>
</dbReference>
<evidence type="ECO:0000256" key="6">
    <source>
        <dbReference type="ARBA" id="ARBA00022898"/>
    </source>
</evidence>
<dbReference type="Gene3D" id="3.40.640.10">
    <property type="entry name" value="Type I PLP-dependent aspartate aminotransferase-like (Major domain)"/>
    <property type="match status" value="1"/>
</dbReference>
<sequence length="421" mass="45640">MYPDLNAERSLGPVEGVYRTPRWRANRRFFPVYLDNSATTAPLPEVVRSLTRHYSNPSSLYAGGYEAGRVLTEARRQLASLLGAQEGEILFTSGGTESNNWAIQGTLAALPQKRHIVTTAVEHSSVLQTCRRMEQRGFPLTVLPVDDEGQLDVEALAHAITDDTALVSIMAANNETGVLFPLQRIAGRVKEKGCLLHVDAVQAFGKMAIDLSQLPIDLMSLSGHKIHGPRGIGALFVRKGTPIEPLLIGGGQERGLRAGTENVAAANGLAIAATQAYRNLPADIERIKRMRDDLEEEILRRFPFARVCGDRTNRLPSTSCIAFAGWSNKAILAYLDQQGISLSGGSACCSRNPTPSHVLVAMGIAPAIAKGAIRVSLSRFTVEAEIRYLLDMITDFFIDSAAIDPLPLSSADPTVMASQRR</sequence>
<comment type="caution">
    <text evidence="12">The sequence shown here is derived from an EMBL/GenBank/DDBJ whole genome shotgun (WGS) entry which is preliminary data.</text>
</comment>
<keyword evidence="8" id="KW-0411">Iron-sulfur</keyword>
<name>A0A845L5K0_HELGE</name>
<dbReference type="InterPro" id="IPR015422">
    <property type="entry name" value="PyrdxlP-dep_Trfase_small"/>
</dbReference>
<evidence type="ECO:0000256" key="10">
    <source>
        <dbReference type="RuleBase" id="RU004504"/>
    </source>
</evidence>
<dbReference type="PROSITE" id="PS00595">
    <property type="entry name" value="AA_TRANSFER_CLASS_5"/>
    <property type="match status" value="1"/>
</dbReference>
<evidence type="ECO:0000256" key="2">
    <source>
        <dbReference type="ARBA" id="ARBA00006490"/>
    </source>
</evidence>
<protein>
    <recommendedName>
        <fullName evidence="3">cysteine desulfurase</fullName>
        <ecNumber evidence="3">2.8.1.7</ecNumber>
    </recommendedName>
</protein>
<dbReference type="OrthoDB" id="9808002at2"/>
<keyword evidence="12" id="KW-0032">Aminotransferase</keyword>
<dbReference type="InterPro" id="IPR015424">
    <property type="entry name" value="PyrdxlP-dep_Trfase"/>
</dbReference>
<dbReference type="AlphaFoldDB" id="A0A845L5K0"/>
<evidence type="ECO:0000256" key="8">
    <source>
        <dbReference type="ARBA" id="ARBA00023014"/>
    </source>
</evidence>
<proteinExistence type="inferred from homology"/>
<dbReference type="PANTHER" id="PTHR11601">
    <property type="entry name" value="CYSTEINE DESULFURYLASE FAMILY MEMBER"/>
    <property type="match status" value="1"/>
</dbReference>
<evidence type="ECO:0000256" key="3">
    <source>
        <dbReference type="ARBA" id="ARBA00012239"/>
    </source>
</evidence>
<evidence type="ECO:0000313" key="12">
    <source>
        <dbReference type="EMBL" id="MZP41907.1"/>
    </source>
</evidence>
<evidence type="ECO:0000256" key="5">
    <source>
        <dbReference type="ARBA" id="ARBA00022723"/>
    </source>
</evidence>
<dbReference type="Gene3D" id="1.10.260.50">
    <property type="match status" value="1"/>
</dbReference>
<dbReference type="FunFam" id="3.40.640.10:FF:000084">
    <property type="entry name" value="IscS-like cysteine desulfurase"/>
    <property type="match status" value="1"/>
</dbReference>
<dbReference type="InterPro" id="IPR015421">
    <property type="entry name" value="PyrdxlP-dep_Trfase_major"/>
</dbReference>
<feature type="domain" description="Aminotransferase class V" evidence="11">
    <location>
        <begin position="32"/>
        <end position="389"/>
    </location>
</feature>
<accession>A0A845L5K0</accession>
<keyword evidence="13" id="KW-1185">Reference proteome</keyword>
<dbReference type="InterPro" id="IPR020578">
    <property type="entry name" value="Aminotrans_V_PyrdxlP_BS"/>
</dbReference>
<evidence type="ECO:0000256" key="4">
    <source>
        <dbReference type="ARBA" id="ARBA00022679"/>
    </source>
</evidence>
<evidence type="ECO:0000256" key="9">
    <source>
        <dbReference type="ARBA" id="ARBA00050776"/>
    </source>
</evidence>
<gene>
    <name evidence="12" type="ORF">GTO89_02520</name>
</gene>
<evidence type="ECO:0000259" key="11">
    <source>
        <dbReference type="Pfam" id="PF00266"/>
    </source>
</evidence>
<keyword evidence="5" id="KW-0479">Metal-binding</keyword>
<dbReference type="RefSeq" id="WP_161260501.1">
    <property type="nucleotide sequence ID" value="NZ_JAFBDC010000002.1"/>
</dbReference>
<dbReference type="GO" id="GO:0051536">
    <property type="term" value="F:iron-sulfur cluster binding"/>
    <property type="evidence" value="ECO:0007669"/>
    <property type="project" value="UniProtKB-KW"/>
</dbReference>
<comment type="similarity">
    <text evidence="2">Belongs to the class-V pyridoxal-phosphate-dependent aminotransferase family. NifS/IscS subfamily.</text>
</comment>
<reference evidence="12 13" key="1">
    <citation type="submission" date="2020-01" db="EMBL/GenBank/DDBJ databases">
        <title>Whole genome sequence of Heliobacterium gestii DSM 11169.</title>
        <authorList>
            <person name="Kyndt J.A."/>
            <person name="Meyer T.E."/>
        </authorList>
    </citation>
    <scope>NUCLEOTIDE SEQUENCE [LARGE SCALE GENOMIC DNA]</scope>
    <source>
        <strain evidence="12 13">DSM 11169</strain>
    </source>
</reference>
<dbReference type="Pfam" id="PF00266">
    <property type="entry name" value="Aminotran_5"/>
    <property type="match status" value="1"/>
</dbReference>
<evidence type="ECO:0000256" key="7">
    <source>
        <dbReference type="ARBA" id="ARBA00023004"/>
    </source>
</evidence>
<comment type="cofactor">
    <cofactor evidence="1 10">
        <name>pyridoxal 5'-phosphate</name>
        <dbReference type="ChEBI" id="CHEBI:597326"/>
    </cofactor>
</comment>
<keyword evidence="4 12" id="KW-0808">Transferase</keyword>
<dbReference type="InterPro" id="IPR000192">
    <property type="entry name" value="Aminotrans_V_dom"/>
</dbReference>
<dbReference type="GO" id="GO:0031071">
    <property type="term" value="F:cysteine desulfurase activity"/>
    <property type="evidence" value="ECO:0007669"/>
    <property type="project" value="UniProtKB-EC"/>
</dbReference>
<dbReference type="GO" id="GO:0008483">
    <property type="term" value="F:transaminase activity"/>
    <property type="evidence" value="ECO:0007669"/>
    <property type="project" value="UniProtKB-KW"/>
</dbReference>
<evidence type="ECO:0000256" key="1">
    <source>
        <dbReference type="ARBA" id="ARBA00001933"/>
    </source>
</evidence>
<evidence type="ECO:0000313" key="13">
    <source>
        <dbReference type="Proteomes" id="UP000471031"/>
    </source>
</evidence>
<dbReference type="InterPro" id="IPR016454">
    <property type="entry name" value="Cysteine_dSase"/>
</dbReference>
<dbReference type="Proteomes" id="UP000471031">
    <property type="component" value="Unassembled WGS sequence"/>
</dbReference>
<dbReference type="EMBL" id="WXEX01000002">
    <property type="protein sequence ID" value="MZP41907.1"/>
    <property type="molecule type" value="Genomic_DNA"/>
</dbReference>
<dbReference type="GO" id="GO:0046872">
    <property type="term" value="F:metal ion binding"/>
    <property type="evidence" value="ECO:0007669"/>
    <property type="project" value="UniProtKB-KW"/>
</dbReference>
<keyword evidence="6" id="KW-0663">Pyridoxal phosphate</keyword>
<dbReference type="PANTHER" id="PTHR11601:SF34">
    <property type="entry name" value="CYSTEINE DESULFURASE"/>
    <property type="match status" value="1"/>
</dbReference>
<organism evidence="12 13">
    <name type="scientific">Heliomicrobium gestii</name>
    <name type="common">Heliobacterium gestii</name>
    <dbReference type="NCBI Taxonomy" id="2699"/>
    <lineage>
        <taxon>Bacteria</taxon>
        <taxon>Bacillati</taxon>
        <taxon>Bacillota</taxon>
        <taxon>Clostridia</taxon>
        <taxon>Eubacteriales</taxon>
        <taxon>Heliobacteriaceae</taxon>
        <taxon>Heliomicrobium</taxon>
    </lineage>
</organism>
<comment type="catalytic activity">
    <reaction evidence="9">
        <text>(sulfur carrier)-H + L-cysteine = (sulfur carrier)-SH + L-alanine</text>
        <dbReference type="Rhea" id="RHEA:43892"/>
        <dbReference type="Rhea" id="RHEA-COMP:14737"/>
        <dbReference type="Rhea" id="RHEA-COMP:14739"/>
        <dbReference type="ChEBI" id="CHEBI:29917"/>
        <dbReference type="ChEBI" id="CHEBI:35235"/>
        <dbReference type="ChEBI" id="CHEBI:57972"/>
        <dbReference type="ChEBI" id="CHEBI:64428"/>
        <dbReference type="EC" id="2.8.1.7"/>
    </reaction>
</comment>
<dbReference type="SUPFAM" id="SSF53383">
    <property type="entry name" value="PLP-dependent transferases"/>
    <property type="match status" value="1"/>
</dbReference>
<dbReference type="PIRSF" id="PIRSF005572">
    <property type="entry name" value="NifS"/>
    <property type="match status" value="1"/>
</dbReference>